<comment type="function">
    <text evidence="1">Processively dephosphorylates Ser-5 of the heptad repeats YSPTSPS in the C-terminal domain of the largest RNA polymerase II subunit (RPB1).</text>
</comment>
<evidence type="ECO:0000256" key="1">
    <source>
        <dbReference type="ARBA" id="ARBA00002497"/>
    </source>
</evidence>
<dbReference type="EC" id="3.1.3.16" evidence="5"/>
<dbReference type="Gene3D" id="3.40.50.2300">
    <property type="match status" value="2"/>
</dbReference>
<evidence type="ECO:0000256" key="12">
    <source>
        <dbReference type="ARBA" id="ARBA00047761"/>
    </source>
</evidence>
<dbReference type="GO" id="GO:0005847">
    <property type="term" value="C:mRNA cleavage and polyadenylation specificity factor complex"/>
    <property type="evidence" value="ECO:0007669"/>
    <property type="project" value="UniProtKB-ARBA"/>
</dbReference>
<dbReference type="AlphaFoldDB" id="A0A1B9GHV0"/>
<keyword evidence="7" id="KW-0507">mRNA processing</keyword>
<dbReference type="FunFam" id="3.40.50.2300:FF:000039">
    <property type="entry name" value="RNA polymerase II subunit A C-terminal domain phosphatase"/>
    <property type="match status" value="1"/>
</dbReference>
<evidence type="ECO:0000313" key="17">
    <source>
        <dbReference type="EMBL" id="OCF30629.1"/>
    </source>
</evidence>
<evidence type="ECO:0000313" key="18">
    <source>
        <dbReference type="Proteomes" id="UP000092666"/>
    </source>
</evidence>
<feature type="compositionally biased region" description="Polar residues" evidence="16">
    <location>
        <begin position="168"/>
        <end position="178"/>
    </location>
</feature>
<evidence type="ECO:0000256" key="2">
    <source>
        <dbReference type="ARBA" id="ARBA00004123"/>
    </source>
</evidence>
<name>A0A1B9GHV0_9TREE</name>
<evidence type="ECO:0000256" key="13">
    <source>
        <dbReference type="ARBA" id="ARBA00048336"/>
    </source>
</evidence>
<evidence type="ECO:0000256" key="8">
    <source>
        <dbReference type="ARBA" id="ARBA00022801"/>
    </source>
</evidence>
<sequence>MDPRRRNNNPPPPFGGQGQNLQYGNTPPPPFQNQYGLGPTPPTHQDPRQMQGQGGYGVPPPLPSNYQAQQQLTPQQHGTGTPGSGSGSGSITPIPPYPPSQSSLPAPVPSDPRMRPQDPRSRYRPPPSASTSTPTPPPPSFATPPPVPAFIVPAAAPVPQDVKPVVNGTSTVPANGQAPTAGGESAKGRRRPLFCVVCASNNNRSMEAHMVLDKAAFRVISAGTGSAVRLPGTAIDKPNVYRFGTPYDDIYRDLESQDPNLYTRNGLLPMLDRNRKVKRAPEKWQEMKAVLADVVITCEERCYDAVCDDLLTRGGEYNRPIHVINLDIKDNPEEALIAGQSILELAKAIEAADDLDSEIDAILLTHADKHPHTLLHTVAFY</sequence>
<dbReference type="FunFam" id="3.40.50.2300:FF:000066">
    <property type="entry name" value="RNA polymerase II subunit A C-terminal domain phosphatase SSU72"/>
    <property type="match status" value="1"/>
</dbReference>
<proteinExistence type="inferred from homology"/>
<reference evidence="18" key="2">
    <citation type="submission" date="2013-12" db="EMBL/GenBank/DDBJ databases">
        <title>Evolution of pathogenesis and genome organization in the Tremellales.</title>
        <authorList>
            <person name="Cuomo C."/>
            <person name="Litvintseva A."/>
            <person name="Heitman J."/>
            <person name="Chen Y."/>
            <person name="Sun S."/>
            <person name="Springer D."/>
            <person name="Dromer F."/>
            <person name="Young S."/>
            <person name="Zeng Q."/>
            <person name="Chapman S."/>
            <person name="Gujja S."/>
            <person name="Saif S."/>
            <person name="Birren B."/>
        </authorList>
    </citation>
    <scope>NUCLEOTIDE SEQUENCE [LARGE SCALE GENOMIC DNA]</scope>
    <source>
        <strain evidence="18">BCC8398</strain>
    </source>
</reference>
<evidence type="ECO:0000256" key="11">
    <source>
        <dbReference type="ARBA" id="ARBA00031385"/>
    </source>
</evidence>
<comment type="subunit">
    <text evidence="4">Component of the cleavage and polyadenylation factor (CPF) complex.</text>
</comment>
<dbReference type="InterPro" id="IPR006811">
    <property type="entry name" value="RNA_pol_II_suA"/>
</dbReference>
<evidence type="ECO:0000256" key="10">
    <source>
        <dbReference type="ARBA" id="ARBA00023242"/>
    </source>
</evidence>
<comment type="subcellular location">
    <subcellularLocation>
        <location evidence="2">Nucleus</location>
    </subcellularLocation>
</comment>
<keyword evidence="10" id="KW-0539">Nucleus</keyword>
<accession>A0A1B9GHV0</accession>
<organism evidence="17 18">
    <name type="scientific">Kwoniella heveanensis BCC8398</name>
    <dbReference type="NCBI Taxonomy" id="1296120"/>
    <lineage>
        <taxon>Eukaryota</taxon>
        <taxon>Fungi</taxon>
        <taxon>Dikarya</taxon>
        <taxon>Basidiomycota</taxon>
        <taxon>Agaricomycotina</taxon>
        <taxon>Tremellomycetes</taxon>
        <taxon>Tremellales</taxon>
        <taxon>Cryptococcaceae</taxon>
        <taxon>Kwoniella</taxon>
    </lineage>
</organism>
<dbReference type="GO" id="GO:0008420">
    <property type="term" value="F:RNA polymerase II CTD heptapeptide repeat phosphatase activity"/>
    <property type="evidence" value="ECO:0007669"/>
    <property type="project" value="UniProtKB-ARBA"/>
</dbReference>
<feature type="region of interest" description="Disordered" evidence="16">
    <location>
        <begin position="1"/>
        <end position="146"/>
    </location>
</feature>
<protein>
    <recommendedName>
        <fullName evidence="6">RNA polymerase II subunit A C-terminal domain phosphatase SSU72</fullName>
        <ecNumber evidence="5">3.1.3.16</ecNumber>
    </recommendedName>
    <alternativeName>
        <fullName evidence="15">RNA polymerase II subunit A C-terminal domain phosphatase ssu72</fullName>
    </alternativeName>
    <alternativeName>
        <fullName evidence="11">Suppressor of SUA7 protein 2 homolog</fullName>
    </alternativeName>
</protein>
<evidence type="ECO:0000256" key="6">
    <source>
        <dbReference type="ARBA" id="ARBA00017215"/>
    </source>
</evidence>
<feature type="compositionally biased region" description="Low complexity" evidence="16">
    <location>
        <begin position="66"/>
        <end position="79"/>
    </location>
</feature>
<dbReference type="EMBL" id="KV700145">
    <property type="protein sequence ID" value="OCF30629.1"/>
    <property type="molecule type" value="Genomic_DNA"/>
</dbReference>
<evidence type="ECO:0000256" key="3">
    <source>
        <dbReference type="ARBA" id="ARBA00008978"/>
    </source>
</evidence>
<evidence type="ECO:0000256" key="14">
    <source>
        <dbReference type="ARBA" id="ARBA00056106"/>
    </source>
</evidence>
<dbReference type="Proteomes" id="UP000092666">
    <property type="component" value="Unassembled WGS sequence"/>
</dbReference>
<evidence type="ECO:0000256" key="7">
    <source>
        <dbReference type="ARBA" id="ARBA00022664"/>
    </source>
</evidence>
<keyword evidence="9" id="KW-0904">Protein phosphatase</keyword>
<comment type="function">
    <text evidence="14">Component of the cleavage and polyadenylation factor (CPF) complex, which plays a key role in polyadenylation-dependent pre-mRNA 3'-end formation and cooperates with cleavage factors including the CFIA complex and NAB4/CFIB. SSU72 is required for 3'-end formation of snoRNAs.</text>
</comment>
<comment type="catalytic activity">
    <reaction evidence="13">
        <text>O-phospho-L-threonyl-[protein] + H2O = L-threonyl-[protein] + phosphate</text>
        <dbReference type="Rhea" id="RHEA:47004"/>
        <dbReference type="Rhea" id="RHEA-COMP:11060"/>
        <dbReference type="Rhea" id="RHEA-COMP:11605"/>
        <dbReference type="ChEBI" id="CHEBI:15377"/>
        <dbReference type="ChEBI" id="CHEBI:30013"/>
        <dbReference type="ChEBI" id="CHEBI:43474"/>
        <dbReference type="ChEBI" id="CHEBI:61977"/>
        <dbReference type="EC" id="3.1.3.16"/>
    </reaction>
</comment>
<feature type="compositionally biased region" description="Pro residues" evidence="16">
    <location>
        <begin position="124"/>
        <end position="146"/>
    </location>
</feature>
<dbReference type="Pfam" id="PF04722">
    <property type="entry name" value="Ssu72"/>
    <property type="match status" value="1"/>
</dbReference>
<keyword evidence="18" id="KW-1185">Reference proteome</keyword>
<evidence type="ECO:0000256" key="5">
    <source>
        <dbReference type="ARBA" id="ARBA00013081"/>
    </source>
</evidence>
<reference evidence="17 18" key="1">
    <citation type="submission" date="2013-07" db="EMBL/GenBank/DDBJ databases">
        <title>The Genome Sequence of Cryptococcus heveanensis BCC8398.</title>
        <authorList>
            <consortium name="The Broad Institute Genome Sequencing Platform"/>
            <person name="Cuomo C."/>
            <person name="Litvintseva A."/>
            <person name="Chen Y."/>
            <person name="Heitman J."/>
            <person name="Sun S."/>
            <person name="Springer D."/>
            <person name="Dromer F."/>
            <person name="Young S.K."/>
            <person name="Zeng Q."/>
            <person name="Gargeya S."/>
            <person name="Fitzgerald M."/>
            <person name="Abouelleil A."/>
            <person name="Alvarado L."/>
            <person name="Berlin A.M."/>
            <person name="Chapman S.B."/>
            <person name="Dewar J."/>
            <person name="Goldberg J."/>
            <person name="Griggs A."/>
            <person name="Gujja S."/>
            <person name="Hansen M."/>
            <person name="Howarth C."/>
            <person name="Imamovic A."/>
            <person name="Larimer J."/>
            <person name="McCowan C."/>
            <person name="Murphy C."/>
            <person name="Pearson M."/>
            <person name="Priest M."/>
            <person name="Roberts A."/>
            <person name="Saif S."/>
            <person name="Shea T."/>
            <person name="Sykes S."/>
            <person name="Wortman J."/>
            <person name="Nusbaum C."/>
            <person name="Birren B."/>
        </authorList>
    </citation>
    <scope>NUCLEOTIDE SEQUENCE [LARGE SCALE GENOMIC DNA]</scope>
    <source>
        <strain evidence="17 18">BCC8398</strain>
    </source>
</reference>
<evidence type="ECO:0000256" key="4">
    <source>
        <dbReference type="ARBA" id="ARBA00011527"/>
    </source>
</evidence>
<dbReference type="GO" id="GO:0031124">
    <property type="term" value="P:mRNA 3'-end processing"/>
    <property type="evidence" value="ECO:0007669"/>
    <property type="project" value="UniProtKB-ARBA"/>
</dbReference>
<feature type="compositionally biased region" description="Basic and acidic residues" evidence="16">
    <location>
        <begin position="112"/>
        <end position="121"/>
    </location>
</feature>
<comment type="catalytic activity">
    <reaction evidence="12">
        <text>O-phospho-L-seryl-[protein] + H2O = L-seryl-[protein] + phosphate</text>
        <dbReference type="Rhea" id="RHEA:20629"/>
        <dbReference type="Rhea" id="RHEA-COMP:9863"/>
        <dbReference type="Rhea" id="RHEA-COMP:11604"/>
        <dbReference type="ChEBI" id="CHEBI:15377"/>
        <dbReference type="ChEBI" id="CHEBI:29999"/>
        <dbReference type="ChEBI" id="CHEBI:43474"/>
        <dbReference type="ChEBI" id="CHEBI:83421"/>
        <dbReference type="EC" id="3.1.3.16"/>
    </reaction>
</comment>
<evidence type="ECO:0000256" key="9">
    <source>
        <dbReference type="ARBA" id="ARBA00022912"/>
    </source>
</evidence>
<evidence type="ECO:0000256" key="15">
    <source>
        <dbReference type="ARBA" id="ARBA00072646"/>
    </source>
</evidence>
<feature type="region of interest" description="Disordered" evidence="16">
    <location>
        <begin position="168"/>
        <end position="187"/>
    </location>
</feature>
<dbReference type="OrthoDB" id="57957at2759"/>
<gene>
    <name evidence="17" type="ORF">I316_07757</name>
</gene>
<dbReference type="PANTHER" id="PTHR20383">
    <property type="entry name" value="RNA POLYMERASE II SUBUNIT A C-TERMINAL DOMAIN PHOSPHATASE"/>
    <property type="match status" value="1"/>
</dbReference>
<comment type="similarity">
    <text evidence="3">Belongs to the SSU72 phosphatase family.</text>
</comment>
<keyword evidence="8" id="KW-0378">Hydrolase</keyword>
<dbReference type="STRING" id="1296120.A0A1B9GHV0"/>
<evidence type="ECO:0000256" key="16">
    <source>
        <dbReference type="SAM" id="MobiDB-lite"/>
    </source>
</evidence>